<evidence type="ECO:0000256" key="6">
    <source>
        <dbReference type="RuleBase" id="RU362118"/>
    </source>
</evidence>
<evidence type="ECO:0000256" key="4">
    <source>
        <dbReference type="ARBA" id="ARBA00034478"/>
    </source>
</evidence>
<accession>A0AAV5QW06</accession>
<sequence>MEQKINSVSQSVGVPIPNNTDHAVSVTLPTWASVVGYEEGDQNVVLKMQTGYPRFFIHNSIQKLTDYLIQEYGRVGLEGLFIFPSYTVSQRCKKFMIQRIQKLESPTDKGYKKVRIVKLTTSAPKCENEMNYRVQMAIGLVFFPKQYSKYGKEFWQHSGEGISSRLAEYLLHEFEYEKLTKHRESSTENLEDEDKKFVEEKFGRNLKFIEADNANVIIRKRIITEVQQNNKADATVKVGDESDVFLYPSGMSSIYNVHNIWLETLPNHKTVVFGFPYVDTLNITKKFGPGLIHLGNGSNEELDWLDEQLSSGKEKILGLITECPGNPLLRTPNLKKLRAIADKHSFPVAIDETVGNCININAYKYADATCSSLTKIFSGDSNVMGGSIVLNQNSKFYSTMKAWLNEHYENNFWKEDCLYLERNSRDFLQRNAKTNKNTEEVVKLFEKYQEKGAVKQIFHPLTSPSKKYYDEVKNPNGGYGGLLSILFSTTQISKKFYDVLKLSKGPSLGTNFTLVCPYTILAHYTELEEVKEFGVDADLVRISIGIEPTRELVDIIEEAILEAVN</sequence>
<gene>
    <name evidence="7" type="ORF">DASC09_060380</name>
</gene>
<keyword evidence="3" id="KW-0486">Methionine biosynthesis</keyword>
<dbReference type="Pfam" id="PF01053">
    <property type="entry name" value="Cys_Met_Meta_PP"/>
    <property type="match status" value="1"/>
</dbReference>
<dbReference type="InterPro" id="IPR015421">
    <property type="entry name" value="PyrdxlP-dep_Trfase_major"/>
</dbReference>
<comment type="similarity">
    <text evidence="5">Belongs to the trans-sulfuration enzymes family. MET7 subfamily.</text>
</comment>
<name>A0AAV5QW06_9ASCO</name>
<evidence type="ECO:0000256" key="3">
    <source>
        <dbReference type="ARBA" id="ARBA00023167"/>
    </source>
</evidence>
<keyword evidence="2 6" id="KW-0663">Pyridoxal phosphate</keyword>
<dbReference type="PANTHER" id="PTHR42699">
    <property type="match status" value="1"/>
</dbReference>
<dbReference type="InterPro" id="IPR015424">
    <property type="entry name" value="PyrdxlP-dep_Trfase"/>
</dbReference>
<comment type="pathway">
    <text evidence="4">Amino-acid biosynthesis; L-methionine biosynthesis via de novo pathway.</text>
</comment>
<dbReference type="GeneID" id="90076687"/>
<dbReference type="GO" id="GO:0030170">
    <property type="term" value="F:pyridoxal phosphate binding"/>
    <property type="evidence" value="ECO:0007669"/>
    <property type="project" value="InterPro"/>
</dbReference>
<dbReference type="FunFam" id="3.90.1150.10:FF:000063">
    <property type="entry name" value="Probable cystathionine gamma-synthase"/>
    <property type="match status" value="1"/>
</dbReference>
<comment type="caution">
    <text evidence="7">The sequence shown here is derived from an EMBL/GenBank/DDBJ whole genome shotgun (WGS) entry which is preliminary data.</text>
</comment>
<reference evidence="7 8" key="1">
    <citation type="journal article" date="2023" name="Elife">
        <title>Identification of key yeast species and microbe-microbe interactions impacting larval growth of Drosophila in the wild.</title>
        <authorList>
            <person name="Mure A."/>
            <person name="Sugiura Y."/>
            <person name="Maeda R."/>
            <person name="Honda K."/>
            <person name="Sakurai N."/>
            <person name="Takahashi Y."/>
            <person name="Watada M."/>
            <person name="Katoh T."/>
            <person name="Gotoh A."/>
            <person name="Gotoh Y."/>
            <person name="Taniguchi I."/>
            <person name="Nakamura K."/>
            <person name="Hayashi T."/>
            <person name="Katayama T."/>
            <person name="Uemura T."/>
            <person name="Hattori Y."/>
        </authorList>
    </citation>
    <scope>NUCLEOTIDE SEQUENCE [LARGE SCALE GENOMIC DNA]</scope>
    <source>
        <strain evidence="7 8">SC-9</strain>
    </source>
</reference>
<evidence type="ECO:0000256" key="5">
    <source>
        <dbReference type="ARBA" id="ARBA00061376"/>
    </source>
</evidence>
<evidence type="ECO:0000256" key="2">
    <source>
        <dbReference type="ARBA" id="ARBA00022898"/>
    </source>
</evidence>
<proteinExistence type="inferred from homology"/>
<dbReference type="GO" id="GO:0009086">
    <property type="term" value="P:methionine biosynthetic process"/>
    <property type="evidence" value="ECO:0007669"/>
    <property type="project" value="UniProtKB-KW"/>
</dbReference>
<dbReference type="Gene3D" id="3.40.640.10">
    <property type="entry name" value="Type I PLP-dependent aspartate aminotransferase-like (Major domain)"/>
    <property type="match status" value="1"/>
</dbReference>
<dbReference type="InterPro" id="IPR015422">
    <property type="entry name" value="PyrdxlP-dep_Trfase_small"/>
</dbReference>
<dbReference type="RefSeq" id="XP_064855694.1">
    <property type="nucleotide sequence ID" value="XM_064999622.1"/>
</dbReference>
<evidence type="ECO:0000313" key="8">
    <source>
        <dbReference type="Proteomes" id="UP001360560"/>
    </source>
</evidence>
<dbReference type="GO" id="GO:0019346">
    <property type="term" value="P:transsulfuration"/>
    <property type="evidence" value="ECO:0007669"/>
    <property type="project" value="InterPro"/>
</dbReference>
<dbReference type="EMBL" id="BTFZ01000020">
    <property type="protein sequence ID" value="GMM38699.1"/>
    <property type="molecule type" value="Genomic_DNA"/>
</dbReference>
<dbReference type="Proteomes" id="UP001360560">
    <property type="component" value="Unassembled WGS sequence"/>
</dbReference>
<dbReference type="InterPro" id="IPR000277">
    <property type="entry name" value="Cys/Met-Metab_PyrdxlP-dep_enz"/>
</dbReference>
<dbReference type="GO" id="GO:0003962">
    <property type="term" value="F:cystathionine gamma-synthase activity"/>
    <property type="evidence" value="ECO:0007669"/>
    <property type="project" value="TreeGrafter"/>
</dbReference>
<evidence type="ECO:0000256" key="1">
    <source>
        <dbReference type="ARBA" id="ARBA00001933"/>
    </source>
</evidence>
<dbReference type="Gene3D" id="3.90.1150.10">
    <property type="entry name" value="Aspartate Aminotransferase, domain 1"/>
    <property type="match status" value="1"/>
</dbReference>
<comment type="cofactor">
    <cofactor evidence="1 6">
        <name>pyridoxal 5'-phosphate</name>
        <dbReference type="ChEBI" id="CHEBI:597326"/>
    </cofactor>
</comment>
<keyword evidence="8" id="KW-1185">Reference proteome</keyword>
<protein>
    <submittedName>
        <fullName evidence="7">Cystathionine gamma-synthase</fullName>
    </submittedName>
</protein>
<dbReference type="AlphaFoldDB" id="A0AAV5QW06"/>
<dbReference type="PANTHER" id="PTHR42699:SF1">
    <property type="entry name" value="CYSTATHIONINE GAMMA-SYNTHASE-RELATED"/>
    <property type="match status" value="1"/>
</dbReference>
<organism evidence="7 8">
    <name type="scientific">Saccharomycopsis crataegensis</name>
    <dbReference type="NCBI Taxonomy" id="43959"/>
    <lineage>
        <taxon>Eukaryota</taxon>
        <taxon>Fungi</taxon>
        <taxon>Dikarya</taxon>
        <taxon>Ascomycota</taxon>
        <taxon>Saccharomycotina</taxon>
        <taxon>Saccharomycetes</taxon>
        <taxon>Saccharomycopsidaceae</taxon>
        <taxon>Saccharomycopsis</taxon>
    </lineage>
</organism>
<dbReference type="SUPFAM" id="SSF53383">
    <property type="entry name" value="PLP-dependent transferases"/>
    <property type="match status" value="1"/>
</dbReference>
<evidence type="ECO:0000313" key="7">
    <source>
        <dbReference type="EMBL" id="GMM38699.1"/>
    </source>
</evidence>
<keyword evidence="3" id="KW-0028">Amino-acid biosynthesis</keyword>
<dbReference type="InterPro" id="IPR051750">
    <property type="entry name" value="Trans-sulfuration_enzymes"/>
</dbReference>